<proteinExistence type="predicted"/>
<dbReference type="PhylomeDB" id="Q7NP25"/>
<protein>
    <submittedName>
        <fullName evidence="1">Glr0233 protein</fullName>
    </submittedName>
</protein>
<dbReference type="EMBL" id="BA000045">
    <property type="protein sequence ID" value="BAC88174.1"/>
    <property type="molecule type" value="Genomic_DNA"/>
</dbReference>
<dbReference type="KEGG" id="gvi:glr0233"/>
<dbReference type="InParanoid" id="Q7NP25"/>
<gene>
    <name evidence="1" type="ordered locus">glr0233</name>
</gene>
<sequence>MEKITRHQTDINFMNKQTIKAKQLVDTIYEGLTVSHNSSSLRMLSSLVQGYAGYLSVSFPESVEICESIQLAAKSAAALFALASTSESELEIYLSKDTSIRLPAKVDHSGVNCSAWCSGYYLAVICRDLPVLDNLCRIPLELLRRSSTRYDEFTYSYISALQSYWQGKDDAADHLIAAMTNAKPDKLHFCSEEYLYLKAISQMELLFNLMRKDEEAFNKSLYIALECHHELCDLDDETRLDSRLFLAYDLLALASLAHEQGMTVRVESDYLPLSIVQGKCAV</sequence>
<dbReference type="HOGENOM" id="CLU_062439_1_0_3"/>
<dbReference type="EnsemblBacteria" id="BAC88174">
    <property type="protein sequence ID" value="BAC88174"/>
    <property type="gene ID" value="BAC88174"/>
</dbReference>
<evidence type="ECO:0000313" key="2">
    <source>
        <dbReference type="Proteomes" id="UP000000557"/>
    </source>
</evidence>
<organism evidence="1 2">
    <name type="scientific">Gloeobacter violaceus (strain ATCC 29082 / PCC 7421)</name>
    <dbReference type="NCBI Taxonomy" id="251221"/>
    <lineage>
        <taxon>Bacteria</taxon>
        <taxon>Bacillati</taxon>
        <taxon>Cyanobacteriota</taxon>
        <taxon>Cyanophyceae</taxon>
        <taxon>Gloeobacterales</taxon>
        <taxon>Gloeobacteraceae</taxon>
        <taxon>Gloeobacter</taxon>
    </lineage>
</organism>
<dbReference type="eggNOG" id="COG1357">
    <property type="taxonomic scope" value="Bacteria"/>
</dbReference>
<accession>Q7NP25</accession>
<dbReference type="AlphaFoldDB" id="Q7NP25"/>
<keyword evidence="2" id="KW-1185">Reference proteome</keyword>
<name>Q7NP25_GLOVI</name>
<evidence type="ECO:0000313" key="1">
    <source>
        <dbReference type="EMBL" id="BAC88174.1"/>
    </source>
</evidence>
<reference evidence="1 2" key="2">
    <citation type="journal article" date="2003" name="DNA Res.">
        <title>Complete genome structure of Gloeobacter violaceus PCC 7421, a cyanobacterium that lacks thylakoids (supplement).</title>
        <authorList>
            <person name="Nakamura Y."/>
            <person name="Kaneko T."/>
            <person name="Sato S."/>
            <person name="Mimuro M."/>
            <person name="Miyashita H."/>
            <person name="Tsuchiya T."/>
            <person name="Sasamoto S."/>
            <person name="Watanabe A."/>
            <person name="Kawashima K."/>
            <person name="Kishida Y."/>
            <person name="Kiyokawa C."/>
            <person name="Kohara M."/>
            <person name="Matsumoto M."/>
            <person name="Matsuno A."/>
            <person name="Nakazaki N."/>
            <person name="Shimpo S."/>
            <person name="Takeuchi C."/>
            <person name="Yamada M."/>
            <person name="Tabata S."/>
        </authorList>
    </citation>
    <scope>NUCLEOTIDE SEQUENCE [LARGE SCALE GENOMIC DNA]</scope>
    <source>
        <strain evidence="2">ATCC 29082 / PCC 7421</strain>
    </source>
</reference>
<dbReference type="STRING" id="251221.gene:10757705"/>
<dbReference type="InterPro" id="IPR029074">
    <property type="entry name" value="Imm49"/>
</dbReference>
<dbReference type="OrthoDB" id="942147at2"/>
<dbReference type="Proteomes" id="UP000000557">
    <property type="component" value="Chromosome"/>
</dbReference>
<dbReference type="Pfam" id="PF15575">
    <property type="entry name" value="Imm49"/>
    <property type="match status" value="1"/>
</dbReference>
<reference evidence="1 2" key="1">
    <citation type="journal article" date="2003" name="DNA Res.">
        <title>Complete genome structure of Gloeobacter violaceus PCC 7421, a cyanobacterium that lacks thylakoids.</title>
        <authorList>
            <person name="Nakamura Y."/>
            <person name="Kaneko T."/>
            <person name="Sato S."/>
            <person name="Mimuro M."/>
            <person name="Miyashita H."/>
            <person name="Tsuchiya T."/>
            <person name="Sasamoto S."/>
            <person name="Watanabe A."/>
            <person name="Kawashima K."/>
            <person name="Kishida Y."/>
            <person name="Kiyokawa C."/>
            <person name="Kohara M."/>
            <person name="Matsumoto M."/>
            <person name="Matsuno A."/>
            <person name="Nakazaki N."/>
            <person name="Shimpo S."/>
            <person name="Takeuchi C."/>
            <person name="Yamada M."/>
            <person name="Tabata S."/>
        </authorList>
    </citation>
    <scope>NUCLEOTIDE SEQUENCE [LARGE SCALE GENOMIC DNA]</scope>
    <source>
        <strain evidence="2">ATCC 29082 / PCC 7421</strain>
    </source>
</reference>